<dbReference type="EC" id="5.1.3.3" evidence="5"/>
<comment type="pathway">
    <text evidence="1 5">Carbohydrate metabolism; hexose metabolism.</text>
</comment>
<evidence type="ECO:0000256" key="1">
    <source>
        <dbReference type="ARBA" id="ARBA00005028"/>
    </source>
</evidence>
<keyword evidence="11" id="KW-1185">Reference proteome</keyword>
<protein>
    <recommendedName>
        <fullName evidence="5">Aldose 1-epimerase</fullName>
        <ecNumber evidence="5">5.1.3.3</ecNumber>
    </recommendedName>
</protein>
<evidence type="ECO:0000256" key="7">
    <source>
        <dbReference type="PIRSR" id="PIRSR005096-2"/>
    </source>
</evidence>
<feature type="region of interest" description="Disordered" evidence="9">
    <location>
        <begin position="225"/>
        <end position="244"/>
    </location>
</feature>
<evidence type="ECO:0000256" key="4">
    <source>
        <dbReference type="ARBA" id="ARBA00023277"/>
    </source>
</evidence>
<dbReference type="GO" id="GO:0004034">
    <property type="term" value="F:aldose 1-epimerase activity"/>
    <property type="evidence" value="ECO:0007669"/>
    <property type="project" value="UniProtKB-EC"/>
</dbReference>
<comment type="catalytic activity">
    <reaction evidence="5">
        <text>alpha-D-glucose = beta-D-glucose</text>
        <dbReference type="Rhea" id="RHEA:10264"/>
        <dbReference type="ChEBI" id="CHEBI:15903"/>
        <dbReference type="ChEBI" id="CHEBI:17925"/>
        <dbReference type="EC" id="5.1.3.3"/>
    </reaction>
</comment>
<dbReference type="PANTHER" id="PTHR10091">
    <property type="entry name" value="ALDOSE-1-EPIMERASE"/>
    <property type="match status" value="1"/>
</dbReference>
<dbReference type="Pfam" id="PF01263">
    <property type="entry name" value="Aldose_epim"/>
    <property type="match status" value="1"/>
</dbReference>
<dbReference type="CDD" id="cd09019">
    <property type="entry name" value="galactose_mutarotase_like"/>
    <property type="match status" value="1"/>
</dbReference>
<evidence type="ECO:0000256" key="6">
    <source>
        <dbReference type="PIRSR" id="PIRSR005096-1"/>
    </source>
</evidence>
<proteinExistence type="inferred from homology"/>
<sequence>MRRDQASGAVIALAALAPAWWLARKLKHAWDLAHLPVIVLHGSDGLEVHIRPLGCAIQRLLAPDNEGNVDDIVLGFDDVGAYAADSSPYFGVVVGRCANRIKEGSFSLEGKKYQLATNNPPNALHGGQRGFDKRIFAFRQYTTPEGDEAVVLSRTSKDGEEGYPGTLQVSVTYTLQKPSTLKMFIEAATDKTTPVNMAQHSYFNLAGHSSGDILGHRLHINGEHYTPKDATSIPTGDSEPVKDTPFDFRQERRIGEAISTLADGFDHNYVLFGKGRHAKFTTSTHANSSPQLAAELFEPRSGRQMKVLTTAPGLQFYSGNFLDGSLTGKGGIAYERHAGLCLETQGFPNAVNESRFPSVLLKPGEKYIHETHYVFTTQ</sequence>
<comment type="caution">
    <text evidence="10">The sequence shown here is derived from an EMBL/GenBank/DDBJ whole genome shotgun (WGS) entry which is preliminary data.</text>
</comment>
<dbReference type="InterPro" id="IPR014718">
    <property type="entry name" value="GH-type_carb-bd"/>
</dbReference>
<dbReference type="InterPro" id="IPR047215">
    <property type="entry name" value="Galactose_mutarotase-like"/>
</dbReference>
<evidence type="ECO:0000256" key="5">
    <source>
        <dbReference type="PIRNR" id="PIRNR005096"/>
    </source>
</evidence>
<dbReference type="AlphaFoldDB" id="A0AAW1P8R5"/>
<feature type="binding site" evidence="8">
    <location>
        <begin position="99"/>
        <end position="100"/>
    </location>
    <ligand>
        <name>beta-D-galactose</name>
        <dbReference type="ChEBI" id="CHEBI:27667"/>
    </ligand>
</feature>
<dbReference type="PIRSF" id="PIRSF005096">
    <property type="entry name" value="GALM"/>
    <property type="match status" value="1"/>
</dbReference>
<dbReference type="InterPro" id="IPR015443">
    <property type="entry name" value="Aldose_1-epimerase"/>
</dbReference>
<reference evidence="10 11" key="1">
    <citation type="journal article" date="2024" name="Nat. Commun.">
        <title>Phylogenomics reveals the evolutionary origins of lichenization in chlorophyte algae.</title>
        <authorList>
            <person name="Puginier C."/>
            <person name="Libourel C."/>
            <person name="Otte J."/>
            <person name="Skaloud P."/>
            <person name="Haon M."/>
            <person name="Grisel S."/>
            <person name="Petersen M."/>
            <person name="Berrin J.G."/>
            <person name="Delaux P.M."/>
            <person name="Dal Grande F."/>
            <person name="Keller J."/>
        </authorList>
    </citation>
    <scope>NUCLEOTIDE SEQUENCE [LARGE SCALE GENOMIC DNA]</scope>
    <source>
        <strain evidence="10 11">SAG 2036</strain>
    </source>
</reference>
<accession>A0AAW1P8R5</accession>
<dbReference type="Proteomes" id="UP001465755">
    <property type="component" value="Unassembled WGS sequence"/>
</dbReference>
<dbReference type="EMBL" id="JALJOQ010000039">
    <property type="protein sequence ID" value="KAK9806064.1"/>
    <property type="molecule type" value="Genomic_DNA"/>
</dbReference>
<dbReference type="GO" id="GO:0033499">
    <property type="term" value="P:galactose catabolic process via UDP-galactose, Leloir pathway"/>
    <property type="evidence" value="ECO:0007669"/>
    <property type="project" value="TreeGrafter"/>
</dbReference>
<dbReference type="Gene3D" id="2.70.98.10">
    <property type="match status" value="1"/>
</dbReference>
<evidence type="ECO:0000256" key="8">
    <source>
        <dbReference type="PIRSR" id="PIRSR005096-3"/>
    </source>
</evidence>
<evidence type="ECO:0000313" key="11">
    <source>
        <dbReference type="Proteomes" id="UP001465755"/>
    </source>
</evidence>
<feature type="active site" description="Proton acceptor" evidence="6">
    <location>
        <position position="343"/>
    </location>
</feature>
<dbReference type="GO" id="GO:0030246">
    <property type="term" value="F:carbohydrate binding"/>
    <property type="evidence" value="ECO:0007669"/>
    <property type="project" value="InterPro"/>
</dbReference>
<name>A0AAW1P8R5_9CHLO</name>
<feature type="active site" description="Proton donor" evidence="6">
    <location>
        <position position="200"/>
    </location>
</feature>
<evidence type="ECO:0000256" key="9">
    <source>
        <dbReference type="SAM" id="MobiDB-lite"/>
    </source>
</evidence>
<keyword evidence="3 5" id="KW-0413">Isomerase</keyword>
<evidence type="ECO:0000256" key="2">
    <source>
        <dbReference type="ARBA" id="ARBA00006206"/>
    </source>
</evidence>
<dbReference type="NCBIfam" id="NF008277">
    <property type="entry name" value="PRK11055.1"/>
    <property type="match status" value="1"/>
</dbReference>
<evidence type="ECO:0000313" key="10">
    <source>
        <dbReference type="EMBL" id="KAK9806064.1"/>
    </source>
</evidence>
<dbReference type="InterPro" id="IPR011013">
    <property type="entry name" value="Gal_mutarotase_sf_dom"/>
</dbReference>
<dbReference type="GO" id="GO:0006006">
    <property type="term" value="P:glucose metabolic process"/>
    <property type="evidence" value="ECO:0007669"/>
    <property type="project" value="TreeGrafter"/>
</dbReference>
<organism evidence="10 11">
    <name type="scientific">Symbiochloris irregularis</name>
    <dbReference type="NCBI Taxonomy" id="706552"/>
    <lineage>
        <taxon>Eukaryota</taxon>
        <taxon>Viridiplantae</taxon>
        <taxon>Chlorophyta</taxon>
        <taxon>core chlorophytes</taxon>
        <taxon>Trebouxiophyceae</taxon>
        <taxon>Trebouxiales</taxon>
        <taxon>Trebouxiaceae</taxon>
        <taxon>Symbiochloris</taxon>
    </lineage>
</organism>
<gene>
    <name evidence="10" type="ORF">WJX73_010775</name>
</gene>
<evidence type="ECO:0000256" key="3">
    <source>
        <dbReference type="ARBA" id="ARBA00023235"/>
    </source>
</evidence>
<dbReference type="InterPro" id="IPR008183">
    <property type="entry name" value="Aldose_1/G6P_1-epimerase"/>
</dbReference>
<comment type="similarity">
    <text evidence="2 5">Belongs to the aldose epimerase family.</text>
</comment>
<feature type="binding site" evidence="7">
    <location>
        <position position="266"/>
    </location>
    <ligand>
        <name>beta-D-galactose</name>
        <dbReference type="ChEBI" id="CHEBI:27667"/>
    </ligand>
</feature>
<keyword evidence="4 5" id="KW-0119">Carbohydrate metabolism</keyword>
<dbReference type="PANTHER" id="PTHR10091:SF0">
    <property type="entry name" value="GALACTOSE MUTAROTASE"/>
    <property type="match status" value="1"/>
</dbReference>
<dbReference type="SUPFAM" id="SSF74650">
    <property type="entry name" value="Galactose mutarotase-like"/>
    <property type="match status" value="1"/>
</dbReference>
<feature type="binding site" evidence="8">
    <location>
        <begin position="200"/>
        <end position="202"/>
    </location>
    <ligand>
        <name>beta-D-galactose</name>
        <dbReference type="ChEBI" id="CHEBI:27667"/>
    </ligand>
</feature>